<proteinExistence type="predicted"/>
<organism evidence="3 4">
    <name type="scientific">Actinoplanes digitatis</name>
    <dbReference type="NCBI Taxonomy" id="1868"/>
    <lineage>
        <taxon>Bacteria</taxon>
        <taxon>Bacillati</taxon>
        <taxon>Actinomycetota</taxon>
        <taxon>Actinomycetes</taxon>
        <taxon>Micromonosporales</taxon>
        <taxon>Micromonosporaceae</taxon>
        <taxon>Actinoplanes</taxon>
    </lineage>
</organism>
<feature type="compositionally biased region" description="Low complexity" evidence="1">
    <location>
        <begin position="321"/>
        <end position="334"/>
    </location>
</feature>
<dbReference type="InterPro" id="IPR002035">
    <property type="entry name" value="VWF_A"/>
</dbReference>
<dbReference type="InterPro" id="IPR036465">
    <property type="entry name" value="vWFA_dom_sf"/>
</dbReference>
<evidence type="ECO:0000313" key="4">
    <source>
        <dbReference type="Proteomes" id="UP000578112"/>
    </source>
</evidence>
<evidence type="ECO:0000256" key="1">
    <source>
        <dbReference type="SAM" id="MobiDB-lite"/>
    </source>
</evidence>
<dbReference type="Gene3D" id="3.40.50.410">
    <property type="entry name" value="von Willebrand factor, type A domain"/>
    <property type="match status" value="1"/>
</dbReference>
<accession>A0A7W7HZL3</accession>
<evidence type="ECO:0000259" key="2">
    <source>
        <dbReference type="PROSITE" id="PS50234"/>
    </source>
</evidence>
<dbReference type="AlphaFoldDB" id="A0A7W7HZL3"/>
<feature type="domain" description="VWFA" evidence="2">
    <location>
        <begin position="375"/>
        <end position="564"/>
    </location>
</feature>
<keyword evidence="4" id="KW-1185">Reference proteome</keyword>
<feature type="region of interest" description="Disordered" evidence="1">
    <location>
        <begin position="314"/>
        <end position="355"/>
    </location>
</feature>
<feature type="compositionally biased region" description="Low complexity" evidence="1">
    <location>
        <begin position="341"/>
        <end position="355"/>
    </location>
</feature>
<dbReference type="SMART" id="SM00327">
    <property type="entry name" value="VWA"/>
    <property type="match status" value="1"/>
</dbReference>
<sequence length="572" mass="58546">MRFRAATAALTTVAVVTVVAGVRLGIGGLNGAECSGEVRLAVAAAPDVAPAVQAEAAAWTGAKAQVDGVCVRIDVKAVDPADVAATLIAKQRVSATAAARAGAAAPDVWISDSGIWLQRLRSAASSFAFTEEGSIALSPVVMAMPQPTAEKLGWPRKMPGYADLLNLITTSTTTRTGTVDPARDAAALSGLLALGAAANAADQRRPGTTNGVLRALATDTSVLRDDLMAQLPQADDAASLAAGLSLAAMSESDVIRFNDARPQVPLAAFYLEPSPVPLDHPFAVMPELSVDQALAARQFYDRLSAEGEFRGRLGQAGFRAPDGSSPPGFEGPEGAPRRIETGAAGDSGTAAASPADEATIDRALAGWSAVVAPARMLAIVDTSESMRTPVPEARGATRMKLTLAAARGGLGLFSDDWSVGLWATAGGPGGGRRELVGIRSLTTNRTAVANALGGIQPADGEAGLYRSILDGYRTVQDGWQAGRVNSVLVLTDGVGVGVGDIALRDLVAQLEDAKAADRPVQVIVLGVGKSVDRAPLEQITEVTGGGVFVAEDPAQIGAVFLDALSLRTTTPR</sequence>
<dbReference type="EMBL" id="JACHNH010000001">
    <property type="protein sequence ID" value="MBB4763712.1"/>
    <property type="molecule type" value="Genomic_DNA"/>
</dbReference>
<dbReference type="SUPFAM" id="SSF53300">
    <property type="entry name" value="vWA-like"/>
    <property type="match status" value="1"/>
</dbReference>
<gene>
    <name evidence="3" type="ORF">BJ971_004268</name>
</gene>
<name>A0A7W7HZL3_9ACTN</name>
<comment type="caution">
    <text evidence="3">The sequence shown here is derived from an EMBL/GenBank/DDBJ whole genome shotgun (WGS) entry which is preliminary data.</text>
</comment>
<reference evidence="3 4" key="1">
    <citation type="submission" date="2020-08" db="EMBL/GenBank/DDBJ databases">
        <title>Sequencing the genomes of 1000 actinobacteria strains.</title>
        <authorList>
            <person name="Klenk H.-P."/>
        </authorList>
    </citation>
    <scope>NUCLEOTIDE SEQUENCE [LARGE SCALE GENOMIC DNA]</scope>
    <source>
        <strain evidence="3 4">DSM 43149</strain>
    </source>
</reference>
<protein>
    <recommendedName>
        <fullName evidence="2">VWFA domain-containing protein</fullName>
    </recommendedName>
</protein>
<dbReference type="Proteomes" id="UP000578112">
    <property type="component" value="Unassembled WGS sequence"/>
</dbReference>
<evidence type="ECO:0000313" key="3">
    <source>
        <dbReference type="EMBL" id="MBB4763712.1"/>
    </source>
</evidence>
<dbReference type="PROSITE" id="PS50234">
    <property type="entry name" value="VWFA"/>
    <property type="match status" value="1"/>
</dbReference>
<dbReference type="RefSeq" id="WP_184994984.1">
    <property type="nucleotide sequence ID" value="NZ_BOMK01000020.1"/>
</dbReference>